<protein>
    <recommendedName>
        <fullName evidence="3">VTT domain-containing protein</fullName>
    </recommendedName>
</protein>
<proteinExistence type="predicted"/>
<gene>
    <name evidence="4" type="ORF">DKX38_014938</name>
</gene>
<organism evidence="4 5">
    <name type="scientific">Salix brachista</name>
    <dbReference type="NCBI Taxonomy" id="2182728"/>
    <lineage>
        <taxon>Eukaryota</taxon>
        <taxon>Viridiplantae</taxon>
        <taxon>Streptophyta</taxon>
        <taxon>Embryophyta</taxon>
        <taxon>Tracheophyta</taxon>
        <taxon>Spermatophyta</taxon>
        <taxon>Magnoliopsida</taxon>
        <taxon>eudicotyledons</taxon>
        <taxon>Gunneridae</taxon>
        <taxon>Pentapetalae</taxon>
        <taxon>rosids</taxon>
        <taxon>fabids</taxon>
        <taxon>Malpighiales</taxon>
        <taxon>Salicaceae</taxon>
        <taxon>Saliceae</taxon>
        <taxon>Salix</taxon>
    </lineage>
</organism>
<sequence>MPEKGENQSCLLYRSSFVLQWRLRMLTGFVFLVMVVVWSLDGVTIKSVVKSRRFTKQYLTMKPHTQHPLTNLTEQQQETLQNFSSITKNITADSPLAQESNGNNTRAPPSFNTVLNNDKNVSFPQSHSDGVLEDPAPGRHQPGGNVKWVSTELEPNLTTFLLSRWLAPGGEPCRESRTVEIVIPGLDGKDSIELTAGDRHEFVFQALDGSKNLVCLGGDYFETDLSGETWKSRPLVRDFGNGSYSISLQVHPDFAGDYNLTVILLYRHFEGLKFSPWRFAFDKQLRKFQIKFVKGHTQLPKIETCQKSDFIRDLWLGRWTRYGKNDGCQISNDGRYRCLAPDFPCQSPWCSGSLGLLESNGWVYSSHCSFRLFSADSAWNCLKNRWIFFWGDSNHVDTIRNMLNFVLDLPQIPSVPRRFDMNFSNPIDASQNVRITSIFNGHWNETLNYEGFNSLADEGFRNLLKKYFSEDTLPDTIIMNSGLHDGVHWRNLRSYTAGADYAASFWKEVMDSVRQRGLAVPHIFYRTTVATGGYARTLQFNPNKMEVYNWVALEKFRQAGLVTGVIDDFDMTFPWHFDNRCNDGVHYGRGPAKMKWRDGEIGHQYFVDLMLAHVLLNAMLRRTAASFAELASARSCRQSCHLCRTGRCKESQAKLKIADDMGCGHLEVNSRRSDFHMLVHTTLSGRVEILYLFIDAMFYKEEKMACSLFMFFFTLVQDVYGIGKRLQIHRIGFPTTVAWHLQNFPETTRNLANLGGLRARLSLKQAISDCQNDDEDCRRWRFRLSSSMASFTWGSLVRITFFLLLIAAVVFGFFTLPVEKGCLVFLVRMHLWVVRYSYGSASLSLKLNLLECVSVQCDCTPDSFPCSDTSIAVKGLCSELLDSLLPYFSEYFTMCHAPSFLHWILKDFLLWVQQDLGPWGPLVLTIAYIPLTVLAVPASVLTLGGGYLFGLPVGFVADSIGATVGSGAAFLLGRTIGRSFVVSKLKDYPKFRSVAIATQKSGFKIVLLLRLVPLLPFNMLNYLLSVTPVPIGEYMLASWIGMMPITLAFVYIGTTLKDLSDVTHGWSEFSTTRWVFIISGLLLSVVLIYCVTKVAKSALDKTLAENEDLDFILASSQLPIVADTLQFVWPAAEKPWSPYGALRSKIKDFMATKHFESLRGKLAGFSIFPIRGCINGCRDPTQTSGFGSSVWNLSDRPVELQIRVGSILKKVHTLKPGSSKRLKCKSIYKTYMPGRSGGASGGGNKNLLYYYDEAFHPYIWVHDTGGDFSRMVKQQYISLEDLRDYSEIRIFRDHQRGSILVRKKPRPDFC</sequence>
<keyword evidence="2" id="KW-0812">Transmembrane</keyword>
<evidence type="ECO:0000313" key="5">
    <source>
        <dbReference type="Proteomes" id="UP000326939"/>
    </source>
</evidence>
<feature type="transmembrane region" description="Helical" evidence="2">
    <location>
        <begin position="1074"/>
        <end position="1092"/>
    </location>
</feature>
<dbReference type="InterPro" id="IPR032816">
    <property type="entry name" value="VTT_dom"/>
</dbReference>
<accession>A0A5N5L3T3</accession>
<feature type="transmembrane region" description="Helical" evidence="2">
    <location>
        <begin position="1036"/>
        <end position="1054"/>
    </location>
</feature>
<evidence type="ECO:0000256" key="1">
    <source>
        <dbReference type="SAM" id="MobiDB-lite"/>
    </source>
</evidence>
<name>A0A5N5L3T3_9ROSI</name>
<feature type="transmembrane region" description="Helical" evidence="2">
    <location>
        <begin position="21"/>
        <end position="40"/>
    </location>
</feature>
<dbReference type="Proteomes" id="UP000326939">
    <property type="component" value="Chromosome 10"/>
</dbReference>
<evidence type="ECO:0000313" key="4">
    <source>
        <dbReference type="EMBL" id="KAB5537405.1"/>
    </source>
</evidence>
<keyword evidence="5" id="KW-1185">Reference proteome</keyword>
<comment type="caution">
    <text evidence="4">The sequence shown here is derived from an EMBL/GenBank/DDBJ whole genome shotgun (WGS) entry which is preliminary data.</text>
</comment>
<feature type="region of interest" description="Disordered" evidence="1">
    <location>
        <begin position="122"/>
        <end position="141"/>
    </location>
</feature>
<feature type="transmembrane region" description="Helical" evidence="2">
    <location>
        <begin position="919"/>
        <end position="941"/>
    </location>
</feature>
<dbReference type="EMBL" id="VDCV01000010">
    <property type="protein sequence ID" value="KAB5537405.1"/>
    <property type="molecule type" value="Genomic_DNA"/>
</dbReference>
<keyword evidence="2" id="KW-1133">Transmembrane helix</keyword>
<reference evidence="5" key="1">
    <citation type="journal article" date="2019" name="Gigascience">
        <title>De novo genome assembly of the endangered Acer yangbiense, a plant species with extremely small populations endemic to Yunnan Province, China.</title>
        <authorList>
            <person name="Yang J."/>
            <person name="Wariss H.M."/>
            <person name="Tao L."/>
            <person name="Zhang R."/>
            <person name="Yun Q."/>
            <person name="Hollingsworth P."/>
            <person name="Dao Z."/>
            <person name="Luo G."/>
            <person name="Guo H."/>
            <person name="Ma Y."/>
            <person name="Sun W."/>
        </authorList>
    </citation>
    <scope>NUCLEOTIDE SEQUENCE [LARGE SCALE GENOMIC DNA]</scope>
    <source>
        <strain evidence="5">cv. br00</strain>
    </source>
</reference>
<dbReference type="PANTHER" id="PTHR35124:SF1">
    <property type="entry name" value="CYTOCHROME P450 FAMILY PROTEIN"/>
    <property type="match status" value="1"/>
</dbReference>
<feature type="transmembrane region" description="Helical" evidence="2">
    <location>
        <begin position="1005"/>
        <end position="1024"/>
    </location>
</feature>
<keyword evidence="2" id="KW-0472">Membrane</keyword>
<evidence type="ECO:0000259" key="3">
    <source>
        <dbReference type="Pfam" id="PF09335"/>
    </source>
</evidence>
<feature type="domain" description="VTT" evidence="3">
    <location>
        <begin position="936"/>
        <end position="1054"/>
    </location>
</feature>
<dbReference type="Pfam" id="PF09335">
    <property type="entry name" value="VTT_dom"/>
    <property type="match status" value="1"/>
</dbReference>
<dbReference type="PANTHER" id="PTHR35124">
    <property type="entry name" value="CYTOCHROME P450 FAMILY PROTEIN"/>
    <property type="match status" value="1"/>
</dbReference>
<dbReference type="InterPro" id="IPR013783">
    <property type="entry name" value="Ig-like_fold"/>
</dbReference>
<feature type="transmembrane region" description="Helical" evidence="2">
    <location>
        <begin position="948"/>
        <end position="972"/>
    </location>
</feature>
<dbReference type="Gene3D" id="2.60.40.10">
    <property type="entry name" value="Immunoglobulins"/>
    <property type="match status" value="1"/>
</dbReference>
<feature type="transmembrane region" description="Helical" evidence="2">
    <location>
        <begin position="791"/>
        <end position="814"/>
    </location>
</feature>
<evidence type="ECO:0000256" key="2">
    <source>
        <dbReference type="SAM" id="Phobius"/>
    </source>
</evidence>